<keyword evidence="6" id="KW-0653">Protein transport</keyword>
<evidence type="ECO:0000256" key="2">
    <source>
        <dbReference type="ARBA" id="ARBA00006602"/>
    </source>
</evidence>
<feature type="region of interest" description="Disordered" evidence="8">
    <location>
        <begin position="270"/>
        <end position="292"/>
    </location>
</feature>
<evidence type="ECO:0000256" key="4">
    <source>
        <dbReference type="ARBA" id="ARBA00022448"/>
    </source>
</evidence>
<dbReference type="Pfam" id="PF02108">
    <property type="entry name" value="FliH"/>
    <property type="match status" value="1"/>
</dbReference>
<dbReference type="PANTHER" id="PTHR34982">
    <property type="entry name" value="YOP PROTEINS TRANSLOCATION PROTEIN L"/>
    <property type="match status" value="1"/>
</dbReference>
<accession>A0A5C7SUS1</accession>
<keyword evidence="10" id="KW-0282">Flagellum</keyword>
<dbReference type="GO" id="GO:0015031">
    <property type="term" value="P:protein transport"/>
    <property type="evidence" value="ECO:0007669"/>
    <property type="project" value="UniProtKB-KW"/>
</dbReference>
<dbReference type="SUPFAM" id="SSF160527">
    <property type="entry name" value="V-type ATPase subunit E-like"/>
    <property type="match status" value="1"/>
</dbReference>
<dbReference type="GO" id="GO:0044781">
    <property type="term" value="P:bacterial-type flagellum organization"/>
    <property type="evidence" value="ECO:0007669"/>
    <property type="project" value="UniProtKB-KW"/>
</dbReference>
<evidence type="ECO:0000256" key="7">
    <source>
        <dbReference type="ARBA" id="ARBA00023225"/>
    </source>
</evidence>
<gene>
    <name evidence="10" type="ORF">E6Q80_06025</name>
</gene>
<dbReference type="AlphaFoldDB" id="A0A5C7SUS1"/>
<evidence type="ECO:0000313" key="10">
    <source>
        <dbReference type="EMBL" id="TXH87648.1"/>
    </source>
</evidence>
<sequence length="292" mass="31123">MSISRHQAVGAYRRWEPEDFDAPAGKGSAPPPEAFAPADLAGLVQAAPAPSTASPPIAPPAPEPAPSPPAADSVAALPPDFHLPTAEEIERMHDDMRRAGFEEGRAAGHAEGLEAGRAEGYTEGRARAEAEAARLAGLADSLDEALRELDGEIAEQLMALAIEMARRMVKLTLAEHPEAILETVRSALLQLPQGHAHIQLHPDDLALVREHLGEQLAHAGHRLQEDARLERGECRIDGQGAQVDATLETRWRRVLESIGHERARWHVAEEAEAGDATGPVADTAPPAPEPPA</sequence>
<keyword evidence="7" id="KW-1006">Bacterial flagellum protein export</keyword>
<feature type="region of interest" description="Disordered" evidence="8">
    <location>
        <begin position="1"/>
        <end position="78"/>
    </location>
</feature>
<protein>
    <recommendedName>
        <fullName evidence="3">Flagellar assembly protein FliH</fullName>
    </recommendedName>
</protein>
<dbReference type="InterPro" id="IPR018035">
    <property type="entry name" value="Flagellar_FliH/T3SS_HrpE"/>
</dbReference>
<evidence type="ECO:0000256" key="5">
    <source>
        <dbReference type="ARBA" id="ARBA00022795"/>
    </source>
</evidence>
<dbReference type="EMBL" id="SSFD01000083">
    <property type="protein sequence ID" value="TXH87648.1"/>
    <property type="molecule type" value="Genomic_DNA"/>
</dbReference>
<comment type="caution">
    <text evidence="10">The sequence shown here is derived from an EMBL/GenBank/DDBJ whole genome shotgun (WGS) entry which is preliminary data.</text>
</comment>
<evidence type="ECO:0000259" key="9">
    <source>
        <dbReference type="Pfam" id="PF02108"/>
    </source>
</evidence>
<comment type="function">
    <text evidence="1">Needed for flagellar regrowth and assembly.</text>
</comment>
<evidence type="ECO:0000256" key="6">
    <source>
        <dbReference type="ARBA" id="ARBA00022927"/>
    </source>
</evidence>
<comment type="similarity">
    <text evidence="2">Belongs to the FliH family.</text>
</comment>
<feature type="compositionally biased region" description="Pro residues" evidence="8">
    <location>
        <begin position="56"/>
        <end position="69"/>
    </location>
</feature>
<dbReference type="PANTHER" id="PTHR34982:SF1">
    <property type="entry name" value="FLAGELLAR ASSEMBLY PROTEIN FLIH"/>
    <property type="match status" value="1"/>
</dbReference>
<keyword evidence="4" id="KW-0813">Transport</keyword>
<evidence type="ECO:0000256" key="1">
    <source>
        <dbReference type="ARBA" id="ARBA00003041"/>
    </source>
</evidence>
<organism evidence="10 11">
    <name type="scientific">Thauera aminoaromatica</name>
    <dbReference type="NCBI Taxonomy" id="164330"/>
    <lineage>
        <taxon>Bacteria</taxon>
        <taxon>Pseudomonadati</taxon>
        <taxon>Pseudomonadota</taxon>
        <taxon>Betaproteobacteria</taxon>
        <taxon>Rhodocyclales</taxon>
        <taxon>Zoogloeaceae</taxon>
        <taxon>Thauera</taxon>
    </lineage>
</organism>
<proteinExistence type="inferred from homology"/>
<dbReference type="RefSeq" id="WP_004321891.1">
    <property type="nucleotide sequence ID" value="NZ_SSFD01000083.1"/>
</dbReference>
<keyword evidence="5" id="KW-1005">Bacterial flagellum biogenesis</keyword>
<dbReference type="InterPro" id="IPR051472">
    <property type="entry name" value="T3SS_Stator/FliH"/>
</dbReference>
<evidence type="ECO:0000313" key="11">
    <source>
        <dbReference type="Proteomes" id="UP000321192"/>
    </source>
</evidence>
<dbReference type="GO" id="GO:0005829">
    <property type="term" value="C:cytosol"/>
    <property type="evidence" value="ECO:0007669"/>
    <property type="project" value="TreeGrafter"/>
</dbReference>
<keyword evidence="10" id="KW-0966">Cell projection</keyword>
<name>A0A5C7SUS1_THASP</name>
<dbReference type="Proteomes" id="UP000321192">
    <property type="component" value="Unassembled WGS sequence"/>
</dbReference>
<keyword evidence="10" id="KW-0969">Cilium</keyword>
<evidence type="ECO:0000256" key="3">
    <source>
        <dbReference type="ARBA" id="ARBA00016507"/>
    </source>
</evidence>
<evidence type="ECO:0000256" key="8">
    <source>
        <dbReference type="SAM" id="MobiDB-lite"/>
    </source>
</evidence>
<feature type="domain" description="Flagellar assembly protein FliH/Type III secretion system HrpE" evidence="9">
    <location>
        <begin position="130"/>
        <end position="254"/>
    </location>
</feature>
<feature type="compositionally biased region" description="Low complexity" evidence="8">
    <location>
        <begin position="46"/>
        <end position="55"/>
    </location>
</feature>
<reference evidence="10 11" key="1">
    <citation type="submission" date="2018-09" db="EMBL/GenBank/DDBJ databases">
        <title>Metagenome Assembled Genomes from an Advanced Water Purification Facility.</title>
        <authorList>
            <person name="Stamps B.W."/>
            <person name="Spear J.R."/>
        </authorList>
    </citation>
    <scope>NUCLEOTIDE SEQUENCE [LARGE SCALE GENOMIC DNA]</scope>
    <source>
        <strain evidence="10">Bin_27_1</strain>
    </source>
</reference>